<dbReference type="EMBL" id="JAUEPH010000004">
    <property type="protein sequence ID" value="MDN3204812.1"/>
    <property type="molecule type" value="Genomic_DNA"/>
</dbReference>
<protein>
    <recommendedName>
        <fullName evidence="3">Cellobiose phosphorylase</fullName>
    </recommendedName>
</protein>
<accession>A0ABT7YE62</accession>
<evidence type="ECO:0000313" key="2">
    <source>
        <dbReference type="Proteomes" id="UP001171916"/>
    </source>
</evidence>
<proteinExistence type="predicted"/>
<organism evidence="1 2">
    <name type="scientific">Algoriphagus sediminis</name>
    <dbReference type="NCBI Taxonomy" id="3057113"/>
    <lineage>
        <taxon>Bacteria</taxon>
        <taxon>Pseudomonadati</taxon>
        <taxon>Bacteroidota</taxon>
        <taxon>Cytophagia</taxon>
        <taxon>Cytophagales</taxon>
        <taxon>Cyclobacteriaceae</taxon>
        <taxon>Algoriphagus</taxon>
    </lineage>
</organism>
<sequence>MEYLEIEGEGFFKISDVDQLRPFFMSIVSDSDHWLFISSTGGLTAGRRNNQHSLFPYYSDDKITESFEHTGSKTVLKVRQIEHTKCWEPFSELYTGVYQIRRNLYKNELGNKIIFEEINADLGLTFEYSWRSSDEFGFVKTSKISNHSGKTVQLEILDGIQNILPHGVDPDLQQTSSNLIDAYKKCELSAESNLGVFSLSAIIVDKAEPSEALKANVVWQTGLNPENILISSLQLKNFRQGRHIHSERDIRAERGAYFTHSKLELSPKENKIWYTVANVSQGPSQVVNLSEYIKETSDISTDLERSILEGTENLKRLTYSADGSQLTSDKRRDARHFANTMFNIMRGGIFDDNYFLEKGDFVPYIKKASKKVFEEQKAILNSLPKKVSLQQIKELTENSTDPDFIRLAVEYLPLKFSRRHGDPSRPWNKFSINIKTDEGKKVLDYQGNWRDIFQNWEALAHSYPEFIQGMIYKFLNASTFDGYNPYRLTKDGFDWETIEPDDPWSYIGYWGDHQLIYLLKFLEFSEKHFEGELSKLFTQEIFVYANVPYKIKSFSEIYDNSKDTIIFDEDSDKAIRELRGKIGADGALLYNNAGDIHRVNFLEKILATLLAKTSNLIPEGGIWMNTQRPEWNDANNALVGNGISMVTLYYMKRFNSFLTRLLEKSNFEGINVSSELSDFFDSITKGLDSFRPLIDVGFSDSDRKKFISNLGTAGDNYRSSIYNEGFRGPKSEITKNKLISFCENLTDYLDHSIRRNERSDGMYHSYNLLEKNEDGVGIGRLSVMLEGQVAVLSSGFLSPKQSLKLLDSLRESALYRKDQNTYILYPNKILPQFLDRNVIPPSSVKKSILFSEMLENGNTQIIEKDKKGDFHFNGNFNNVNSLYASFEKLDDQYKELASKEKHLLGEIFEEVFNHKEFTGRSGTFYGYEGLGSIYWHMVSKLALAVQETYFRAQGEKIDPETLQGLKHHYYQVMEGIGLHKDPKLYGAFPTDPYSHTPLGKGAQQPGMTGQVKEDVLTRFGELGVFIKDNKIHFNPLLLSKSEFLNHSSSFEYLTLGGEFKNIELPEGSLAFTYCQIPILYKLGNENQISITMSKGGQKILKDLSLGEDLSKSIFERNGEVEKITVSIRV</sequence>
<comment type="caution">
    <text evidence="1">The sequence shown here is derived from an EMBL/GenBank/DDBJ whole genome shotgun (WGS) entry which is preliminary data.</text>
</comment>
<evidence type="ECO:0000313" key="1">
    <source>
        <dbReference type="EMBL" id="MDN3204812.1"/>
    </source>
</evidence>
<dbReference type="RefSeq" id="WP_290000561.1">
    <property type="nucleotide sequence ID" value="NZ_JAUEPH010000004.1"/>
</dbReference>
<gene>
    <name evidence="1" type="ORF">QVH07_11670</name>
</gene>
<dbReference type="Proteomes" id="UP001171916">
    <property type="component" value="Unassembled WGS sequence"/>
</dbReference>
<reference evidence="1" key="1">
    <citation type="submission" date="2023-06" db="EMBL/GenBank/DDBJ databases">
        <title>Robiginitalea aurantiacus sp. nov. and Algoriphagus sediminis sp. nov., isolated from coastal sediment.</title>
        <authorList>
            <person name="Zhou Z.Y."/>
            <person name="An J."/>
            <person name="Jia Y.W."/>
            <person name="Du Z.J."/>
        </authorList>
    </citation>
    <scope>NUCLEOTIDE SEQUENCE</scope>
    <source>
        <strain evidence="1">C2-7</strain>
    </source>
</reference>
<evidence type="ECO:0008006" key="3">
    <source>
        <dbReference type="Google" id="ProtNLM"/>
    </source>
</evidence>
<keyword evidence="2" id="KW-1185">Reference proteome</keyword>
<name>A0ABT7YE62_9BACT</name>